<evidence type="ECO:0000313" key="3">
    <source>
        <dbReference type="Proteomes" id="UP000016496"/>
    </source>
</evidence>
<sequence length="39" mass="4467">MIPVRLPVFSWFLGGWMWVVLLAFFVEVSVCSSVYGSRT</sequence>
<proteinExistence type="predicted"/>
<name>U2CC12_9BACE</name>
<gene>
    <name evidence="2" type="ORF">HMPREF1981_03103</name>
</gene>
<dbReference type="HOGENOM" id="CLU_3305000_0_0_10"/>
<dbReference type="EMBL" id="AWSV01000159">
    <property type="protein sequence ID" value="ERI81558.1"/>
    <property type="molecule type" value="Genomic_DNA"/>
</dbReference>
<dbReference type="AlphaFoldDB" id="U2CC12"/>
<feature type="transmembrane region" description="Helical" evidence="1">
    <location>
        <begin position="15"/>
        <end position="35"/>
    </location>
</feature>
<dbReference type="PATRIC" id="fig|1321819.3.peg.2870"/>
<comment type="caution">
    <text evidence="2">The sequence shown here is derived from an EMBL/GenBank/DDBJ whole genome shotgun (WGS) entry which is preliminary data.</text>
</comment>
<accession>U2CC12</accession>
<dbReference type="Proteomes" id="UP000016496">
    <property type="component" value="Unassembled WGS sequence"/>
</dbReference>
<keyword evidence="1" id="KW-0472">Membrane</keyword>
<organism evidence="2 3">
    <name type="scientific">Bacteroides pyogenes F0041</name>
    <dbReference type="NCBI Taxonomy" id="1321819"/>
    <lineage>
        <taxon>Bacteria</taxon>
        <taxon>Pseudomonadati</taxon>
        <taxon>Bacteroidota</taxon>
        <taxon>Bacteroidia</taxon>
        <taxon>Bacteroidales</taxon>
        <taxon>Bacteroidaceae</taxon>
        <taxon>Bacteroides</taxon>
    </lineage>
</organism>
<keyword evidence="1" id="KW-0812">Transmembrane</keyword>
<keyword evidence="1" id="KW-1133">Transmembrane helix</keyword>
<protein>
    <submittedName>
        <fullName evidence="2">Uncharacterized protein</fullName>
    </submittedName>
</protein>
<evidence type="ECO:0000313" key="2">
    <source>
        <dbReference type="EMBL" id="ERI81558.1"/>
    </source>
</evidence>
<reference evidence="2 3" key="1">
    <citation type="submission" date="2013-08" db="EMBL/GenBank/DDBJ databases">
        <authorList>
            <person name="Weinstock G."/>
            <person name="Sodergren E."/>
            <person name="Wylie T."/>
            <person name="Fulton L."/>
            <person name="Fulton R."/>
            <person name="Fronick C."/>
            <person name="O'Laughlin M."/>
            <person name="Godfrey J."/>
            <person name="Miner T."/>
            <person name="Herter B."/>
            <person name="Appelbaum E."/>
            <person name="Cordes M."/>
            <person name="Lek S."/>
            <person name="Wollam A."/>
            <person name="Pepin K.H."/>
            <person name="Palsikar V.B."/>
            <person name="Mitreva M."/>
            <person name="Wilson R.K."/>
        </authorList>
    </citation>
    <scope>NUCLEOTIDE SEQUENCE [LARGE SCALE GENOMIC DNA]</scope>
    <source>
        <strain evidence="2 3">F0041</strain>
    </source>
</reference>
<evidence type="ECO:0000256" key="1">
    <source>
        <dbReference type="SAM" id="Phobius"/>
    </source>
</evidence>